<evidence type="ECO:0000256" key="4">
    <source>
        <dbReference type="ARBA" id="ARBA00022989"/>
    </source>
</evidence>
<evidence type="ECO:0000256" key="1">
    <source>
        <dbReference type="ARBA" id="ARBA00004141"/>
    </source>
</evidence>
<evidence type="ECO:0000256" key="6">
    <source>
        <dbReference type="SAM" id="Phobius"/>
    </source>
</evidence>
<keyword evidence="9" id="KW-1185">Reference proteome</keyword>
<dbReference type="GO" id="GO:0016020">
    <property type="term" value="C:membrane"/>
    <property type="evidence" value="ECO:0007669"/>
    <property type="project" value="UniProtKB-SubCell"/>
</dbReference>
<gene>
    <name evidence="8" type="ORF">NQ318_021138</name>
</gene>
<organism evidence="8 9">
    <name type="scientific">Aromia moschata</name>
    <dbReference type="NCBI Taxonomy" id="1265417"/>
    <lineage>
        <taxon>Eukaryota</taxon>
        <taxon>Metazoa</taxon>
        <taxon>Ecdysozoa</taxon>
        <taxon>Arthropoda</taxon>
        <taxon>Hexapoda</taxon>
        <taxon>Insecta</taxon>
        <taxon>Pterygota</taxon>
        <taxon>Neoptera</taxon>
        <taxon>Endopterygota</taxon>
        <taxon>Coleoptera</taxon>
        <taxon>Polyphaga</taxon>
        <taxon>Cucujiformia</taxon>
        <taxon>Chrysomeloidea</taxon>
        <taxon>Cerambycidae</taxon>
        <taxon>Cerambycinae</taxon>
        <taxon>Callichromatini</taxon>
        <taxon>Aromia</taxon>
    </lineage>
</organism>
<keyword evidence="5 6" id="KW-0472">Membrane</keyword>
<feature type="transmembrane region" description="Helical" evidence="6">
    <location>
        <begin position="263"/>
        <end position="283"/>
    </location>
</feature>
<feature type="transmembrane region" description="Helical" evidence="6">
    <location>
        <begin position="126"/>
        <end position="145"/>
    </location>
</feature>
<comment type="caution">
    <text evidence="8">The sequence shown here is derived from an EMBL/GenBank/DDBJ whole genome shotgun (WGS) entry which is preliminary data.</text>
</comment>
<sequence>MTVEVWWSPCTSRECPDMEELDVVLDMNDTATAFTLDMHPNLGDPVEQFGIELESTEEDDDRCQFRSGGPEVCPPDFKETDDKTFWIYFVLRFVGSITMSAAVTIMDPIALAMIEKYGGDFGKERLFSSLGMALFSPMTGALIDWSSRRLGYTDYSAAFYAFDVLLVVSALAVFLMPLGTKLPSDNIFRDLLNIFKMPHLVVFILFLFILGNLWGFIESFLFFYLRDLGAPNYLLGITVTVGTLSSLPFLYGAENITRKIGHINIIIVAFFAHAARLVGYSVIE</sequence>
<protein>
    <recommendedName>
        <fullName evidence="7">Major facilitator superfamily associated domain-containing protein</fullName>
    </recommendedName>
</protein>
<dbReference type="Gene3D" id="1.20.1250.20">
    <property type="entry name" value="MFS general substrate transporter like domains"/>
    <property type="match status" value="2"/>
</dbReference>
<dbReference type="Pfam" id="PF12832">
    <property type="entry name" value="MFS_1_like"/>
    <property type="match status" value="1"/>
</dbReference>
<dbReference type="InterPro" id="IPR036259">
    <property type="entry name" value="MFS_trans_sf"/>
</dbReference>
<feature type="transmembrane region" description="Helical" evidence="6">
    <location>
        <begin position="85"/>
        <end position="114"/>
    </location>
</feature>
<dbReference type="InterPro" id="IPR051717">
    <property type="entry name" value="MFS_MFSD6"/>
</dbReference>
<evidence type="ECO:0000313" key="8">
    <source>
        <dbReference type="EMBL" id="KAJ8950283.1"/>
    </source>
</evidence>
<feature type="domain" description="Major facilitator superfamily associated" evidence="7">
    <location>
        <begin position="81"/>
        <end position="283"/>
    </location>
</feature>
<dbReference type="EMBL" id="JAPWTK010000102">
    <property type="protein sequence ID" value="KAJ8950283.1"/>
    <property type="molecule type" value="Genomic_DNA"/>
</dbReference>
<dbReference type="AlphaFoldDB" id="A0AAV8YGB5"/>
<dbReference type="PANTHER" id="PTHR16172">
    <property type="entry name" value="MAJOR FACILITATOR SUPERFAMILY DOMAIN-CONTAINING PROTEIN 6-LIKE"/>
    <property type="match status" value="1"/>
</dbReference>
<comment type="subcellular location">
    <subcellularLocation>
        <location evidence="1">Membrane</location>
        <topology evidence="1">Multi-pass membrane protein</topology>
    </subcellularLocation>
</comment>
<feature type="transmembrane region" description="Helical" evidence="6">
    <location>
        <begin position="230"/>
        <end position="251"/>
    </location>
</feature>
<dbReference type="InterPro" id="IPR024989">
    <property type="entry name" value="MFS_assoc_dom"/>
</dbReference>
<keyword evidence="3 6" id="KW-0812">Transmembrane</keyword>
<keyword evidence="4 6" id="KW-1133">Transmembrane helix</keyword>
<dbReference type="PANTHER" id="PTHR16172:SF41">
    <property type="entry name" value="MAJOR FACILITATOR SUPERFAMILY DOMAIN-CONTAINING PROTEIN 6-LIKE"/>
    <property type="match status" value="1"/>
</dbReference>
<name>A0AAV8YGB5_9CUCU</name>
<comment type="similarity">
    <text evidence="2">Belongs to the major facilitator superfamily. MFSD6 family.</text>
</comment>
<feature type="transmembrane region" description="Helical" evidence="6">
    <location>
        <begin position="200"/>
        <end position="224"/>
    </location>
</feature>
<proteinExistence type="inferred from homology"/>
<evidence type="ECO:0000313" key="9">
    <source>
        <dbReference type="Proteomes" id="UP001162162"/>
    </source>
</evidence>
<dbReference type="SUPFAM" id="SSF103473">
    <property type="entry name" value="MFS general substrate transporter"/>
    <property type="match status" value="1"/>
</dbReference>
<evidence type="ECO:0000256" key="2">
    <source>
        <dbReference type="ARBA" id="ARBA00005241"/>
    </source>
</evidence>
<evidence type="ECO:0000256" key="3">
    <source>
        <dbReference type="ARBA" id="ARBA00022692"/>
    </source>
</evidence>
<reference evidence="8" key="1">
    <citation type="journal article" date="2023" name="Insect Mol. Biol.">
        <title>Genome sequencing provides insights into the evolution of gene families encoding plant cell wall-degrading enzymes in longhorned beetles.</title>
        <authorList>
            <person name="Shin N.R."/>
            <person name="Okamura Y."/>
            <person name="Kirsch R."/>
            <person name="Pauchet Y."/>
        </authorList>
    </citation>
    <scope>NUCLEOTIDE SEQUENCE</scope>
    <source>
        <strain evidence="8">AMC_N1</strain>
    </source>
</reference>
<evidence type="ECO:0000256" key="5">
    <source>
        <dbReference type="ARBA" id="ARBA00023136"/>
    </source>
</evidence>
<evidence type="ECO:0000259" key="7">
    <source>
        <dbReference type="Pfam" id="PF12832"/>
    </source>
</evidence>
<accession>A0AAV8YGB5</accession>
<dbReference type="Proteomes" id="UP001162162">
    <property type="component" value="Unassembled WGS sequence"/>
</dbReference>
<feature type="transmembrane region" description="Helical" evidence="6">
    <location>
        <begin position="157"/>
        <end position="179"/>
    </location>
</feature>